<name>I4F4Z1_MODI5</name>
<keyword evidence="9" id="KW-1185">Reference proteome</keyword>
<dbReference type="InterPro" id="IPR013324">
    <property type="entry name" value="RNA_pol_sigma_r3/r4-like"/>
</dbReference>
<dbReference type="AlphaFoldDB" id="I4F4Z1"/>
<dbReference type="InterPro" id="IPR013325">
    <property type="entry name" value="RNA_pol_sigma_r2"/>
</dbReference>
<keyword evidence="5" id="KW-0804">Transcription</keyword>
<dbReference type="SUPFAM" id="SSF88946">
    <property type="entry name" value="Sigma2 domain of RNA polymerase sigma factors"/>
    <property type="match status" value="1"/>
</dbReference>
<reference evidence="8 9" key="1">
    <citation type="journal article" date="2012" name="J. Bacteriol.">
        <title>Genome Sequence of Radiation-Resistant Modestobacter marinus Strain BC501, a Representative Actinobacterium That Thrives on Calcareous Stone Surfaces.</title>
        <authorList>
            <person name="Normand P."/>
            <person name="Gury J."/>
            <person name="Pujic P."/>
            <person name="Chouaia B."/>
            <person name="Crotti E."/>
            <person name="Brusetti L."/>
            <person name="Daffonchio D."/>
            <person name="Vacherie B."/>
            <person name="Barbe V."/>
            <person name="Medigue C."/>
            <person name="Calteau A."/>
            <person name="Ghodhbane-Gtari F."/>
            <person name="Essoussi I."/>
            <person name="Nouioui I."/>
            <person name="Abbassi-Ghozzi I."/>
            <person name="Gtari M."/>
        </authorList>
    </citation>
    <scope>NUCLEOTIDE SEQUENCE [LARGE SCALE GENOMIC DNA]</scope>
    <source>
        <strain evidence="9">BC 501</strain>
    </source>
</reference>
<gene>
    <name evidence="8" type="ordered locus">MODMU_5330</name>
</gene>
<dbReference type="STRING" id="477641.MODMU_5330"/>
<dbReference type="InterPro" id="IPR039425">
    <property type="entry name" value="RNA_pol_sigma-70-like"/>
</dbReference>
<dbReference type="HOGENOM" id="CLU_047691_15_4_11"/>
<dbReference type="OMA" id="HISWARR"/>
<dbReference type="PANTHER" id="PTHR43133:SF50">
    <property type="entry name" value="ECF RNA POLYMERASE SIGMA FACTOR SIGM"/>
    <property type="match status" value="1"/>
</dbReference>
<dbReference type="GO" id="GO:0003677">
    <property type="term" value="F:DNA binding"/>
    <property type="evidence" value="ECO:0007669"/>
    <property type="project" value="UniProtKB-KW"/>
</dbReference>
<evidence type="ECO:0000256" key="5">
    <source>
        <dbReference type="ARBA" id="ARBA00023163"/>
    </source>
</evidence>
<evidence type="ECO:0000256" key="2">
    <source>
        <dbReference type="ARBA" id="ARBA00023015"/>
    </source>
</evidence>
<dbReference type="PANTHER" id="PTHR43133">
    <property type="entry name" value="RNA POLYMERASE ECF-TYPE SIGMA FACTO"/>
    <property type="match status" value="1"/>
</dbReference>
<evidence type="ECO:0000256" key="4">
    <source>
        <dbReference type="ARBA" id="ARBA00023125"/>
    </source>
</evidence>
<dbReference type="InterPro" id="IPR013249">
    <property type="entry name" value="RNA_pol_sigma70_r4_t2"/>
</dbReference>
<evidence type="ECO:0000259" key="7">
    <source>
        <dbReference type="Pfam" id="PF08281"/>
    </source>
</evidence>
<keyword evidence="6" id="KW-1133">Transmembrane helix</keyword>
<dbReference type="InterPro" id="IPR036388">
    <property type="entry name" value="WH-like_DNA-bd_sf"/>
</dbReference>
<keyword evidence="6" id="KW-0812">Transmembrane</keyword>
<dbReference type="eggNOG" id="COG1595">
    <property type="taxonomic scope" value="Bacteria"/>
</dbReference>
<protein>
    <recommendedName>
        <fullName evidence="7">RNA polymerase sigma factor 70 region 4 type 2 domain-containing protein</fullName>
    </recommendedName>
</protein>
<dbReference type="KEGG" id="mmar:MODMU_5330"/>
<evidence type="ECO:0000256" key="6">
    <source>
        <dbReference type="SAM" id="Phobius"/>
    </source>
</evidence>
<accession>I4F4Z1</accession>
<feature type="domain" description="RNA polymerase sigma factor 70 region 4 type 2" evidence="7">
    <location>
        <begin position="106"/>
        <end position="156"/>
    </location>
</feature>
<sequence>MSVGSFEEFVAARSAGLLRTAYLLTGDRVEARDLLQGALIATERSWAGFADQDEATASARRELVAAHTSWRRVLRAGDLLAGSPALANAAGFPGFARRPSDPGPQDEVSTALARLTPQLRATLVLRYGAGLSVTDTAAALGVPADTVTGSTARGLDALGTDGTRLTRWLARRGEQVSTAPDDALRSVREGARDRHSHRLGLLLLAAVLVAIVVLVAVSL</sequence>
<organism evidence="8 9">
    <name type="scientific">Modestobacter italicus (strain DSM 44449 / CECT 9708 / BC 501)</name>
    <dbReference type="NCBI Taxonomy" id="2732864"/>
    <lineage>
        <taxon>Bacteria</taxon>
        <taxon>Bacillati</taxon>
        <taxon>Actinomycetota</taxon>
        <taxon>Actinomycetes</taxon>
        <taxon>Geodermatophilales</taxon>
        <taxon>Geodermatophilaceae</taxon>
        <taxon>Modestobacter</taxon>
    </lineage>
</organism>
<dbReference type="SUPFAM" id="SSF88659">
    <property type="entry name" value="Sigma3 and sigma4 domains of RNA polymerase sigma factors"/>
    <property type="match status" value="1"/>
</dbReference>
<evidence type="ECO:0000256" key="1">
    <source>
        <dbReference type="ARBA" id="ARBA00010641"/>
    </source>
</evidence>
<dbReference type="Gene3D" id="1.10.10.10">
    <property type="entry name" value="Winged helix-like DNA-binding domain superfamily/Winged helix DNA-binding domain"/>
    <property type="match status" value="1"/>
</dbReference>
<evidence type="ECO:0000313" key="9">
    <source>
        <dbReference type="Proteomes" id="UP000006461"/>
    </source>
</evidence>
<keyword evidence="3" id="KW-0731">Sigma factor</keyword>
<keyword evidence="2" id="KW-0805">Transcription regulation</keyword>
<keyword evidence="4" id="KW-0238">DNA-binding</keyword>
<feature type="transmembrane region" description="Helical" evidence="6">
    <location>
        <begin position="199"/>
        <end position="217"/>
    </location>
</feature>
<evidence type="ECO:0000256" key="3">
    <source>
        <dbReference type="ARBA" id="ARBA00023082"/>
    </source>
</evidence>
<evidence type="ECO:0000313" key="8">
    <source>
        <dbReference type="EMBL" id="CCH90704.1"/>
    </source>
</evidence>
<dbReference type="Proteomes" id="UP000006461">
    <property type="component" value="Chromosome"/>
</dbReference>
<dbReference type="GO" id="GO:0006352">
    <property type="term" value="P:DNA-templated transcription initiation"/>
    <property type="evidence" value="ECO:0007669"/>
    <property type="project" value="InterPro"/>
</dbReference>
<dbReference type="Pfam" id="PF08281">
    <property type="entry name" value="Sigma70_r4_2"/>
    <property type="match status" value="1"/>
</dbReference>
<comment type="similarity">
    <text evidence="1">Belongs to the sigma-70 factor family. ECF subfamily.</text>
</comment>
<proteinExistence type="inferred from homology"/>
<keyword evidence="6" id="KW-0472">Membrane</keyword>
<dbReference type="GO" id="GO:0016987">
    <property type="term" value="F:sigma factor activity"/>
    <property type="evidence" value="ECO:0007669"/>
    <property type="project" value="UniProtKB-KW"/>
</dbReference>
<dbReference type="EMBL" id="FO203431">
    <property type="protein sequence ID" value="CCH90704.1"/>
    <property type="molecule type" value="Genomic_DNA"/>
</dbReference>